<feature type="compositionally biased region" description="Basic and acidic residues" evidence="3">
    <location>
        <begin position="876"/>
        <end position="890"/>
    </location>
</feature>
<dbReference type="Proteomes" id="UP000799764">
    <property type="component" value="Unassembled WGS sequence"/>
</dbReference>
<feature type="compositionally biased region" description="Low complexity" evidence="3">
    <location>
        <begin position="481"/>
        <end position="494"/>
    </location>
</feature>
<evidence type="ECO:0000313" key="6">
    <source>
        <dbReference type="EMBL" id="KAF2449525.1"/>
    </source>
</evidence>
<gene>
    <name evidence="6" type="ORF">P171DRAFT_404836</name>
</gene>
<evidence type="ECO:0000313" key="7">
    <source>
        <dbReference type="Proteomes" id="UP000799764"/>
    </source>
</evidence>
<evidence type="ECO:0008006" key="8">
    <source>
        <dbReference type="Google" id="ProtNLM"/>
    </source>
</evidence>
<keyword evidence="7" id="KW-1185">Reference proteome</keyword>
<dbReference type="GO" id="GO:0008821">
    <property type="term" value="F:crossover junction DNA endonuclease activity"/>
    <property type="evidence" value="ECO:0007669"/>
    <property type="project" value="InterPro"/>
</dbReference>
<comment type="caution">
    <text evidence="6">The sequence shown here is derived from an EMBL/GenBank/DDBJ whole genome shotgun (WGS) entry which is preliminary data.</text>
</comment>
<feature type="compositionally biased region" description="Acidic residues" evidence="3">
    <location>
        <begin position="417"/>
        <end position="431"/>
    </location>
</feature>
<organism evidence="6 7">
    <name type="scientific">Karstenula rhodostoma CBS 690.94</name>
    <dbReference type="NCBI Taxonomy" id="1392251"/>
    <lineage>
        <taxon>Eukaryota</taxon>
        <taxon>Fungi</taxon>
        <taxon>Dikarya</taxon>
        <taxon>Ascomycota</taxon>
        <taxon>Pezizomycotina</taxon>
        <taxon>Dothideomycetes</taxon>
        <taxon>Pleosporomycetidae</taxon>
        <taxon>Pleosporales</taxon>
        <taxon>Massarineae</taxon>
        <taxon>Didymosphaeriaceae</taxon>
        <taxon>Karstenula</taxon>
    </lineage>
</organism>
<dbReference type="Gene3D" id="3.40.50.1010">
    <property type="entry name" value="5'-nuclease"/>
    <property type="match status" value="2"/>
</dbReference>
<dbReference type="EMBL" id="MU001494">
    <property type="protein sequence ID" value="KAF2449525.1"/>
    <property type="molecule type" value="Genomic_DNA"/>
</dbReference>
<feature type="region of interest" description="Disordered" evidence="3">
    <location>
        <begin position="629"/>
        <end position="700"/>
    </location>
</feature>
<feature type="region of interest" description="Disordered" evidence="3">
    <location>
        <begin position="471"/>
        <end position="507"/>
    </location>
</feature>
<dbReference type="FunFam" id="3.40.50.1010:FF:000037">
    <property type="entry name" value="Rad2-like endonuclease, putative (AFU_orthologue AFUA_3G13260)"/>
    <property type="match status" value="1"/>
</dbReference>
<evidence type="ECO:0000256" key="1">
    <source>
        <dbReference type="ARBA" id="ARBA00022722"/>
    </source>
</evidence>
<feature type="compositionally biased region" description="Low complexity" evidence="3">
    <location>
        <begin position="737"/>
        <end position="750"/>
    </location>
</feature>
<feature type="domain" description="XPG N-terminal" evidence="5">
    <location>
        <begin position="1"/>
        <end position="101"/>
    </location>
</feature>
<accession>A0A9P4UGU7</accession>
<feature type="region of interest" description="Disordered" evidence="3">
    <location>
        <begin position="406"/>
        <end position="445"/>
    </location>
</feature>
<dbReference type="PANTHER" id="PTHR11081">
    <property type="entry name" value="FLAP ENDONUCLEASE FAMILY MEMBER"/>
    <property type="match status" value="1"/>
</dbReference>
<dbReference type="GO" id="GO:0017108">
    <property type="term" value="F:5'-flap endonuclease activity"/>
    <property type="evidence" value="ECO:0007669"/>
    <property type="project" value="TreeGrafter"/>
</dbReference>
<dbReference type="SUPFAM" id="SSF47807">
    <property type="entry name" value="5' to 3' exonuclease, C-terminal subdomain"/>
    <property type="match status" value="1"/>
</dbReference>
<dbReference type="InterPro" id="IPR006084">
    <property type="entry name" value="XPG/Rad2"/>
</dbReference>
<feature type="domain" description="XPG-I" evidence="4">
    <location>
        <begin position="112"/>
        <end position="184"/>
    </location>
</feature>
<dbReference type="GO" id="GO:0006281">
    <property type="term" value="P:DNA repair"/>
    <property type="evidence" value="ECO:0007669"/>
    <property type="project" value="UniProtKB-ARBA"/>
</dbReference>
<feature type="compositionally biased region" description="Low complexity" evidence="3">
    <location>
        <begin position="571"/>
        <end position="582"/>
    </location>
</feature>
<dbReference type="InterPro" id="IPR041177">
    <property type="entry name" value="GEN1_C"/>
</dbReference>
<dbReference type="SUPFAM" id="SSF88723">
    <property type="entry name" value="PIN domain-like"/>
    <property type="match status" value="1"/>
</dbReference>
<keyword evidence="1" id="KW-0540">Nuclease</keyword>
<dbReference type="SMART" id="SM00485">
    <property type="entry name" value="XPGN"/>
    <property type="match status" value="1"/>
</dbReference>
<dbReference type="PRINTS" id="PR00853">
    <property type="entry name" value="XPGRADSUPER"/>
</dbReference>
<feature type="compositionally biased region" description="Basic residues" evidence="3">
    <location>
        <begin position="767"/>
        <end position="776"/>
    </location>
</feature>
<evidence type="ECO:0000259" key="5">
    <source>
        <dbReference type="SMART" id="SM00485"/>
    </source>
</evidence>
<protein>
    <recommendedName>
        <fullName evidence="8">XPG-I domain-containing protein</fullName>
    </recommendedName>
</protein>
<feature type="region of interest" description="Disordered" evidence="3">
    <location>
        <begin position="729"/>
        <end position="852"/>
    </location>
</feature>
<dbReference type="CDD" id="cd09906">
    <property type="entry name" value="H3TH_YEN1"/>
    <property type="match status" value="1"/>
</dbReference>
<feature type="compositionally biased region" description="Basic and acidic residues" evidence="3">
    <location>
        <begin position="432"/>
        <end position="445"/>
    </location>
</feature>
<dbReference type="PANTHER" id="PTHR11081:SF75">
    <property type="entry name" value="ENDONUCLEASE, PUTATIVE (AFU_ORTHOLOGUE AFUA_3G13260)-RELATED"/>
    <property type="match status" value="1"/>
</dbReference>
<proteinExistence type="predicted"/>
<dbReference type="SMART" id="SM00484">
    <property type="entry name" value="XPGI"/>
    <property type="match status" value="1"/>
</dbReference>
<dbReference type="Pfam" id="PF00752">
    <property type="entry name" value="XPG_N"/>
    <property type="match status" value="1"/>
</dbReference>
<sequence length="902" mass="98993">MGIKGIYQEIGPGRRVALSKFAADTFEKTGRPLRIAIDVAIWLFQIQASKGGTNPALRTFYYRLLRLIALSVHPIFVFDGPNKPPFKRNKKTGGPGASVASIPEFLAKQLLKQFGFPLHLAPGEAEAECALLQREGIVDAVLSEDVDTLMFGSGVTLRNWSPEQKSSKTPTHVNVYDAVKTKNGPSGLDREGMILVALMSGGDYVPEGIPGCGPKKACEAARAGFGRDLCRLARNDVKGLRDWRERLQHEIKTNESNFFARKRPSLVIPDTFPRTDILGYYTHPAVSNQAGLDRLRSAIKWDQDLDFPGLRSFTCDAFDWAKLEGAKHFVRSLAPSLLVRHLRLRGEQTEKFPCNSLQAIQEDEALLVNGIHGKRQHAVTDGSTELRVSFTPIQLVKIDLSIEEPDDEVDIPPASDADLDEEIPVEVDDEAEGPRKRGPTKFDPHKPARVWVLETYVKVGVPLKVQDWEAERQRPLRSKRTASANDASTTATKSLGGRRTRPADGAQQVSIQNFAKVTKPGIKTTRAPPKTQATVACQPAMITKDAVVSLLSSSPVRMREASQLRSMQGKSLSPLVELPSSVTKRRRRPMQRAHTLPYDPVICLDRVESSTTGAIETLDLVDVHPTALPSQAPAKKSKTQRTKESGTSRSACATTATASPVKTRQTTLDGWGSPGKSPSKSRKRILPLDTAPKPRPPRFEVADEDIESLDLTLSSPLALCPEVSIVPKEPRRTSRCPPLTSLSSNISNTSGTALSTADNSPNARSKLGAKSRRRTSPRLQETQPASPEIESLDLTEFSSPPRGGKTASPNMPTELDSALRRSPRAHTTKSQEPPAKRTSPSAAWKAQTKKKREVVLRRSLAGAWTFVDVQTPTKAGTDDGKSSRGKDRKRWRESEIEFLDLC</sequence>
<dbReference type="InterPro" id="IPR037316">
    <property type="entry name" value="Yen1_H3TH"/>
</dbReference>
<name>A0A9P4UGU7_9PLEO</name>
<evidence type="ECO:0000256" key="3">
    <source>
        <dbReference type="SAM" id="MobiDB-lite"/>
    </source>
</evidence>
<feature type="compositionally biased region" description="Low complexity" evidence="3">
    <location>
        <begin position="647"/>
        <end position="659"/>
    </location>
</feature>
<dbReference type="OrthoDB" id="2959108at2759"/>
<feature type="compositionally biased region" description="Polar residues" evidence="3">
    <location>
        <begin position="751"/>
        <end position="763"/>
    </location>
</feature>
<evidence type="ECO:0000259" key="4">
    <source>
        <dbReference type="SMART" id="SM00484"/>
    </source>
</evidence>
<dbReference type="InterPro" id="IPR029060">
    <property type="entry name" value="PIN-like_dom_sf"/>
</dbReference>
<dbReference type="InterPro" id="IPR006086">
    <property type="entry name" value="XPG-I_dom"/>
</dbReference>
<dbReference type="CDD" id="cd09870">
    <property type="entry name" value="PIN_YEN1"/>
    <property type="match status" value="1"/>
</dbReference>
<reference evidence="6" key="1">
    <citation type="journal article" date="2020" name="Stud. Mycol.">
        <title>101 Dothideomycetes genomes: a test case for predicting lifestyles and emergence of pathogens.</title>
        <authorList>
            <person name="Haridas S."/>
            <person name="Albert R."/>
            <person name="Binder M."/>
            <person name="Bloem J."/>
            <person name="Labutti K."/>
            <person name="Salamov A."/>
            <person name="Andreopoulos B."/>
            <person name="Baker S."/>
            <person name="Barry K."/>
            <person name="Bills G."/>
            <person name="Bluhm B."/>
            <person name="Cannon C."/>
            <person name="Castanera R."/>
            <person name="Culley D."/>
            <person name="Daum C."/>
            <person name="Ezra D."/>
            <person name="Gonzalez J."/>
            <person name="Henrissat B."/>
            <person name="Kuo A."/>
            <person name="Liang C."/>
            <person name="Lipzen A."/>
            <person name="Lutzoni F."/>
            <person name="Magnuson J."/>
            <person name="Mondo S."/>
            <person name="Nolan M."/>
            <person name="Ohm R."/>
            <person name="Pangilinan J."/>
            <person name="Park H.-J."/>
            <person name="Ramirez L."/>
            <person name="Alfaro M."/>
            <person name="Sun H."/>
            <person name="Tritt A."/>
            <person name="Yoshinaga Y."/>
            <person name="Zwiers L.-H."/>
            <person name="Turgeon B."/>
            <person name="Goodwin S."/>
            <person name="Spatafora J."/>
            <person name="Crous P."/>
            <person name="Grigoriev I."/>
        </authorList>
    </citation>
    <scope>NUCLEOTIDE SEQUENCE</scope>
    <source>
        <strain evidence="6">CBS 690.94</strain>
    </source>
</reference>
<feature type="region of interest" description="Disordered" evidence="3">
    <location>
        <begin position="870"/>
        <end position="890"/>
    </location>
</feature>
<dbReference type="Gene3D" id="1.10.150.20">
    <property type="entry name" value="5' to 3' exonuclease, C-terminal subdomain"/>
    <property type="match status" value="1"/>
</dbReference>
<dbReference type="AlphaFoldDB" id="A0A9P4UGU7"/>
<dbReference type="FunFam" id="3.40.50.1010:FF:000051">
    <property type="entry name" value="Rad2-like endonuclease, putative (AFU_orthologue AFUA_3G13260)"/>
    <property type="match status" value="1"/>
</dbReference>
<keyword evidence="2" id="KW-0378">Hydrolase</keyword>
<dbReference type="InterPro" id="IPR006085">
    <property type="entry name" value="XPG_DNA_repair_N"/>
</dbReference>
<dbReference type="InterPro" id="IPR036279">
    <property type="entry name" value="5-3_exonuclease_C_sf"/>
</dbReference>
<evidence type="ECO:0000256" key="2">
    <source>
        <dbReference type="ARBA" id="ARBA00022801"/>
    </source>
</evidence>
<dbReference type="Pfam" id="PF00867">
    <property type="entry name" value="XPG_I"/>
    <property type="match status" value="1"/>
</dbReference>
<dbReference type="Pfam" id="PF18380">
    <property type="entry name" value="GEN1_C"/>
    <property type="match status" value="1"/>
</dbReference>
<feature type="region of interest" description="Disordered" evidence="3">
    <location>
        <begin position="564"/>
        <end position="591"/>
    </location>
</feature>